<feature type="region of interest" description="Disordered" evidence="1">
    <location>
        <begin position="253"/>
        <end position="274"/>
    </location>
</feature>
<keyword evidence="2" id="KW-0812">Transmembrane</keyword>
<protein>
    <submittedName>
        <fullName evidence="3">Uncharacterized protein</fullName>
    </submittedName>
</protein>
<sequence length="274" mass="30514">MEYLTELDSTFASLDYVLTWLQQQLEAWEVGLATLATDSELQNCRDLDKRLCRFHTGLARRGSRKSCAISLFTQDEKLIQTTCQTQFLPWMGPEIAYLGCNRWAFSAIGPHDVVFSCVAHVWLMYSVRPRGLYNLPPLEYLRSHRGALLERKIGYIFGQLGGELLRLQEHTSVSSTMNGDQIQAFLKQTNLDRPGSVSSVSLQLLSTAIGVLFCCIGGSAWCTFVLFRRLQDHIRINTDIYELAVADRPTSSPGRADGAGIPLVSHSPVLPSAG</sequence>
<organism evidence="3 4">
    <name type="scientific">Daphnia pulex</name>
    <name type="common">Water flea</name>
    <dbReference type="NCBI Taxonomy" id="6669"/>
    <lineage>
        <taxon>Eukaryota</taxon>
        <taxon>Metazoa</taxon>
        <taxon>Ecdysozoa</taxon>
        <taxon>Arthropoda</taxon>
        <taxon>Crustacea</taxon>
        <taxon>Branchiopoda</taxon>
        <taxon>Diplostraca</taxon>
        <taxon>Cladocera</taxon>
        <taxon>Anomopoda</taxon>
        <taxon>Daphniidae</taxon>
        <taxon>Daphnia</taxon>
    </lineage>
</organism>
<dbReference type="KEGG" id="dpx:DAPPUDRAFT_115858"/>
<name>E9HMP7_DAPPU</name>
<evidence type="ECO:0000256" key="2">
    <source>
        <dbReference type="SAM" id="Phobius"/>
    </source>
</evidence>
<accession>E9HMP7</accession>
<dbReference type="GO" id="GO:0005737">
    <property type="term" value="C:cytoplasm"/>
    <property type="evidence" value="ECO:0000318"/>
    <property type="project" value="GO_Central"/>
</dbReference>
<dbReference type="Proteomes" id="UP000000305">
    <property type="component" value="Unassembled WGS sequence"/>
</dbReference>
<dbReference type="PhylomeDB" id="E9HMP7"/>
<dbReference type="OrthoDB" id="7695795at2759"/>
<dbReference type="PANTHER" id="PTHR22922:SF19">
    <property type="entry name" value="CAPRIN HOMOLOG"/>
    <property type="match status" value="1"/>
</dbReference>
<gene>
    <name evidence="3" type="ORF">DAPPUDRAFT_115858</name>
</gene>
<evidence type="ECO:0000256" key="1">
    <source>
        <dbReference type="SAM" id="MobiDB-lite"/>
    </source>
</evidence>
<dbReference type="GO" id="GO:0003723">
    <property type="term" value="F:RNA binding"/>
    <property type="evidence" value="ECO:0000318"/>
    <property type="project" value="GO_Central"/>
</dbReference>
<proteinExistence type="predicted"/>
<feature type="transmembrane region" description="Helical" evidence="2">
    <location>
        <begin position="204"/>
        <end position="227"/>
    </location>
</feature>
<dbReference type="InterPro" id="IPR028816">
    <property type="entry name" value="Caprin"/>
</dbReference>
<reference evidence="3 4" key="1">
    <citation type="journal article" date="2011" name="Science">
        <title>The ecoresponsive genome of Daphnia pulex.</title>
        <authorList>
            <person name="Colbourne J.K."/>
            <person name="Pfrender M.E."/>
            <person name="Gilbert D."/>
            <person name="Thomas W.K."/>
            <person name="Tucker A."/>
            <person name="Oakley T.H."/>
            <person name="Tokishita S."/>
            <person name="Aerts A."/>
            <person name="Arnold G.J."/>
            <person name="Basu M.K."/>
            <person name="Bauer D.J."/>
            <person name="Caceres C.E."/>
            <person name="Carmel L."/>
            <person name="Casola C."/>
            <person name="Choi J.H."/>
            <person name="Detter J.C."/>
            <person name="Dong Q."/>
            <person name="Dusheyko S."/>
            <person name="Eads B.D."/>
            <person name="Frohlich T."/>
            <person name="Geiler-Samerotte K.A."/>
            <person name="Gerlach D."/>
            <person name="Hatcher P."/>
            <person name="Jogdeo S."/>
            <person name="Krijgsveld J."/>
            <person name="Kriventseva E.V."/>
            <person name="Kultz D."/>
            <person name="Laforsch C."/>
            <person name="Lindquist E."/>
            <person name="Lopez J."/>
            <person name="Manak J.R."/>
            <person name="Muller J."/>
            <person name="Pangilinan J."/>
            <person name="Patwardhan R.P."/>
            <person name="Pitluck S."/>
            <person name="Pritham E.J."/>
            <person name="Rechtsteiner A."/>
            <person name="Rho M."/>
            <person name="Rogozin I.B."/>
            <person name="Sakarya O."/>
            <person name="Salamov A."/>
            <person name="Schaack S."/>
            <person name="Shapiro H."/>
            <person name="Shiga Y."/>
            <person name="Skalitzky C."/>
            <person name="Smith Z."/>
            <person name="Souvorov A."/>
            <person name="Sung W."/>
            <person name="Tang Z."/>
            <person name="Tsuchiya D."/>
            <person name="Tu H."/>
            <person name="Vos H."/>
            <person name="Wang M."/>
            <person name="Wolf Y.I."/>
            <person name="Yamagata H."/>
            <person name="Yamada T."/>
            <person name="Ye Y."/>
            <person name="Shaw J.R."/>
            <person name="Andrews J."/>
            <person name="Crease T.J."/>
            <person name="Tang H."/>
            <person name="Lucas S.M."/>
            <person name="Robertson H.M."/>
            <person name="Bork P."/>
            <person name="Koonin E.V."/>
            <person name="Zdobnov E.M."/>
            <person name="Grigoriev I.V."/>
            <person name="Lynch M."/>
            <person name="Boore J.L."/>
        </authorList>
    </citation>
    <scope>NUCLEOTIDE SEQUENCE [LARGE SCALE GENOMIC DNA]</scope>
</reference>
<dbReference type="AlphaFoldDB" id="E9HMP7"/>
<dbReference type="PANTHER" id="PTHR22922">
    <property type="entry name" value="GPI-ANCHORED PROTEIN P137"/>
    <property type="match status" value="1"/>
</dbReference>
<dbReference type="HOGENOM" id="CLU_1016559_0_0_1"/>
<dbReference type="InParanoid" id="E9HMP7"/>
<evidence type="ECO:0000313" key="3">
    <source>
        <dbReference type="EMBL" id="EFX66975.1"/>
    </source>
</evidence>
<evidence type="ECO:0000313" key="4">
    <source>
        <dbReference type="Proteomes" id="UP000000305"/>
    </source>
</evidence>
<dbReference type="EMBL" id="GL732689">
    <property type="protein sequence ID" value="EFX66975.1"/>
    <property type="molecule type" value="Genomic_DNA"/>
</dbReference>
<keyword evidence="2" id="KW-1133">Transmembrane helix</keyword>
<keyword evidence="2" id="KW-0472">Membrane</keyword>
<keyword evidence="4" id="KW-1185">Reference proteome</keyword>